<feature type="region of interest" description="Disordered" evidence="1">
    <location>
        <begin position="364"/>
        <end position="432"/>
    </location>
</feature>
<dbReference type="SMART" id="SM00451">
    <property type="entry name" value="ZnF_U1"/>
    <property type="match status" value="3"/>
</dbReference>
<feature type="compositionally biased region" description="Acidic residues" evidence="1">
    <location>
        <begin position="12"/>
        <end position="27"/>
    </location>
</feature>
<protein>
    <submittedName>
        <fullName evidence="4">Uncharacterized protein</fullName>
    </submittedName>
</protein>
<feature type="region of interest" description="Disordered" evidence="1">
    <location>
        <begin position="300"/>
        <end position="324"/>
    </location>
</feature>
<evidence type="ECO:0000313" key="4">
    <source>
        <dbReference type="EMBL" id="KAG7295861.1"/>
    </source>
</evidence>
<dbReference type="InterPro" id="IPR003604">
    <property type="entry name" value="Matrin/U1-like-C_Znf_C2H2"/>
</dbReference>
<gene>
    <name evidence="4" type="ORF">JYU34_020945</name>
</gene>
<dbReference type="SUPFAM" id="SSF57667">
    <property type="entry name" value="beta-beta-alpha zinc fingers"/>
    <property type="match status" value="3"/>
</dbReference>
<dbReference type="PANTHER" id="PTHR46786">
    <property type="entry name" value="ZINC FINGER MATRIN-TYPE PROTEIN 3"/>
    <property type="match status" value="1"/>
</dbReference>
<reference evidence="4 5" key="1">
    <citation type="submission" date="2021-06" db="EMBL/GenBank/DDBJ databases">
        <title>A haploid diamondback moth (Plutella xylostella L.) genome assembly resolves 31 chromosomes and identifies a diamide resistance mutation.</title>
        <authorList>
            <person name="Ward C.M."/>
            <person name="Perry K.D."/>
            <person name="Baker G."/>
            <person name="Powis K."/>
            <person name="Heckel D.G."/>
            <person name="Baxter S.W."/>
        </authorList>
    </citation>
    <scope>NUCLEOTIDE SEQUENCE [LARGE SCALE GENOMIC DNA]</scope>
    <source>
        <strain evidence="4 5">LV</strain>
        <tissue evidence="4">Single pupa</tissue>
    </source>
</reference>
<accession>A0ABQ7PSB4</accession>
<feature type="domain" description="C2H2-type" evidence="2">
    <location>
        <begin position="327"/>
        <end position="351"/>
    </location>
</feature>
<dbReference type="Pfam" id="PF12874">
    <property type="entry name" value="zf-met"/>
    <property type="match status" value="2"/>
</dbReference>
<dbReference type="InterPro" id="IPR013087">
    <property type="entry name" value="Znf_C2H2_type"/>
</dbReference>
<dbReference type="InterPro" id="IPR052644">
    <property type="entry name" value="ZMAT3"/>
</dbReference>
<organism evidence="4 5">
    <name type="scientific">Plutella xylostella</name>
    <name type="common">Diamondback moth</name>
    <name type="synonym">Plutella maculipennis</name>
    <dbReference type="NCBI Taxonomy" id="51655"/>
    <lineage>
        <taxon>Eukaryota</taxon>
        <taxon>Metazoa</taxon>
        <taxon>Ecdysozoa</taxon>
        <taxon>Arthropoda</taxon>
        <taxon>Hexapoda</taxon>
        <taxon>Insecta</taxon>
        <taxon>Pterygota</taxon>
        <taxon>Neoptera</taxon>
        <taxon>Endopterygota</taxon>
        <taxon>Lepidoptera</taxon>
        <taxon>Glossata</taxon>
        <taxon>Ditrysia</taxon>
        <taxon>Yponomeutoidea</taxon>
        <taxon>Plutellidae</taxon>
        <taxon>Plutella</taxon>
    </lineage>
</organism>
<sequence length="432" mass="47706">MEMEPKQPPEAWPEDEMYDWEPSDDVGFDGPMPNMSGPRGPGGPGGRGGPGGPDNFRNRRYREAYGNYSGGYEQGGFRRPMFKPYDYSGPPFAMGPRGPGPRFPMGRGYGPQGPRGPMGPVRPMGPAGPMGPIRPMGPAGPMGPVGPPRLPMRSLQDRVVKFLMRCGMTKENVKNLPRGLVQLISPQHCGVCGMEFESFSVSRIHYGSKNHLKTQKKWIAQCNGETRMGNSGKELPLKSRDLYCELCDVHITSKQHAESHYAGKNHRAIVEGRKQPKNPYLLQEGMEGRVEQLIRREKRNLKADGSEEGDAKELKEPPPPKIGNPDLYCNICKTSMTNMEQMMMHLNGKRHLFKEKNHILRVMKGEPDPAPAPATEPEASEAMVTGASPTGGEQDKEANGDKEQAMEEQQDASGDHDASTIDEWQNGGGEQW</sequence>
<comment type="caution">
    <text evidence="4">The sequence shown here is derived from an EMBL/GenBank/DDBJ whole genome shotgun (WGS) entry which is preliminary data.</text>
</comment>
<dbReference type="SMART" id="SM00355">
    <property type="entry name" value="ZnF_C2H2"/>
    <property type="match status" value="3"/>
</dbReference>
<dbReference type="Gene3D" id="3.30.160.60">
    <property type="entry name" value="Classic Zinc Finger"/>
    <property type="match status" value="3"/>
</dbReference>
<proteinExistence type="predicted"/>
<feature type="compositionally biased region" description="Basic and acidic residues" evidence="1">
    <location>
        <begin position="393"/>
        <end position="405"/>
    </location>
</feature>
<dbReference type="PANTHER" id="PTHR46786:SF1">
    <property type="entry name" value="ZINC FINGER MATRIN-TYPE PROTEIN 3"/>
    <property type="match status" value="1"/>
</dbReference>
<feature type="domain" description="U1-type" evidence="3">
    <location>
        <begin position="184"/>
        <end position="218"/>
    </location>
</feature>
<feature type="domain" description="C2H2-type" evidence="2">
    <location>
        <begin position="187"/>
        <end position="211"/>
    </location>
</feature>
<feature type="domain" description="U1-type" evidence="3">
    <location>
        <begin position="324"/>
        <end position="358"/>
    </location>
</feature>
<feature type="compositionally biased region" description="Gly residues" evidence="1">
    <location>
        <begin position="39"/>
        <end position="52"/>
    </location>
</feature>
<evidence type="ECO:0000259" key="2">
    <source>
        <dbReference type="SMART" id="SM00355"/>
    </source>
</evidence>
<dbReference type="InterPro" id="IPR036236">
    <property type="entry name" value="Znf_C2H2_sf"/>
</dbReference>
<keyword evidence="5" id="KW-1185">Reference proteome</keyword>
<evidence type="ECO:0000313" key="5">
    <source>
        <dbReference type="Proteomes" id="UP000823941"/>
    </source>
</evidence>
<feature type="domain" description="C2H2-type" evidence="2">
    <location>
        <begin position="242"/>
        <end position="266"/>
    </location>
</feature>
<feature type="compositionally biased region" description="Basic and acidic residues" evidence="1">
    <location>
        <begin position="300"/>
        <end position="318"/>
    </location>
</feature>
<feature type="region of interest" description="Disordered" evidence="1">
    <location>
        <begin position="1"/>
        <end position="59"/>
    </location>
</feature>
<feature type="domain" description="U1-type" evidence="3">
    <location>
        <begin position="239"/>
        <end position="273"/>
    </location>
</feature>
<dbReference type="Proteomes" id="UP000823941">
    <property type="component" value="Chromosome 29"/>
</dbReference>
<evidence type="ECO:0000256" key="1">
    <source>
        <dbReference type="SAM" id="MobiDB-lite"/>
    </source>
</evidence>
<evidence type="ECO:0000259" key="3">
    <source>
        <dbReference type="SMART" id="SM00451"/>
    </source>
</evidence>
<dbReference type="EMBL" id="JAHIBW010000029">
    <property type="protein sequence ID" value="KAG7295861.1"/>
    <property type="molecule type" value="Genomic_DNA"/>
</dbReference>
<name>A0ABQ7PSB4_PLUXY</name>